<comment type="caution">
    <text evidence="1">The sequence shown here is derived from an EMBL/GenBank/DDBJ whole genome shotgun (WGS) entry which is preliminary data.</text>
</comment>
<dbReference type="EMBL" id="BARS01008057">
    <property type="protein sequence ID" value="GAF73299.1"/>
    <property type="molecule type" value="Genomic_DNA"/>
</dbReference>
<organism evidence="1">
    <name type="scientific">marine sediment metagenome</name>
    <dbReference type="NCBI Taxonomy" id="412755"/>
    <lineage>
        <taxon>unclassified sequences</taxon>
        <taxon>metagenomes</taxon>
        <taxon>ecological metagenomes</taxon>
    </lineage>
</organism>
<proteinExistence type="predicted"/>
<protein>
    <submittedName>
        <fullName evidence="1">Uncharacterized protein</fullName>
    </submittedName>
</protein>
<gene>
    <name evidence="1" type="ORF">S01H1_15435</name>
</gene>
<reference evidence="1" key="1">
    <citation type="journal article" date="2014" name="Front. Microbiol.">
        <title>High frequency of phylogenetically diverse reductive dehalogenase-homologous genes in deep subseafloor sedimentary metagenomes.</title>
        <authorList>
            <person name="Kawai M."/>
            <person name="Futagami T."/>
            <person name="Toyoda A."/>
            <person name="Takaki Y."/>
            <person name="Nishi S."/>
            <person name="Hori S."/>
            <person name="Arai W."/>
            <person name="Tsubouchi T."/>
            <person name="Morono Y."/>
            <person name="Uchiyama I."/>
            <person name="Ito T."/>
            <person name="Fujiyama A."/>
            <person name="Inagaki F."/>
            <person name="Takami H."/>
        </authorList>
    </citation>
    <scope>NUCLEOTIDE SEQUENCE</scope>
    <source>
        <strain evidence="1">Expedition CK06-06</strain>
    </source>
</reference>
<evidence type="ECO:0000313" key="1">
    <source>
        <dbReference type="EMBL" id="GAF73299.1"/>
    </source>
</evidence>
<name>X0RWV0_9ZZZZ</name>
<sequence length="95" mass="10934">MKDIDCYKLMKKCPRFQRCSVALCPLDREAEKRVYLEGEPTCRLDFERLITIADDGLKEQYGKFIGVSLDKGARFKPLNQTAVRTKSAQETNSQK</sequence>
<accession>X0RWV0</accession>
<dbReference type="AlphaFoldDB" id="X0RWV0"/>